<name>A0A183U6S0_TOXCA</name>
<evidence type="ECO:0000313" key="2">
    <source>
        <dbReference type="Proteomes" id="UP000050794"/>
    </source>
</evidence>
<sequence length="161" mass="19029">LVKWRSLPYEEATWEKIDIVPAEKIDALKARNTVDPLKLEWRFLNDMVRLLEESFGKRTGWWGDGGRSQRRRRLKTAIPSGNINSRELIGYCIVITTGMMFSSKRNVVCPLHYQRLLHVTGWKWHYAQVLSIDILYGWLVWLNWLRMETVIGKKIRVAFNL</sequence>
<dbReference type="WBParaSite" id="TCNE_0000419001-mRNA-1">
    <property type="protein sequence ID" value="TCNE_0000419001-mRNA-1"/>
    <property type="gene ID" value="TCNE_0000419001"/>
</dbReference>
<keyword evidence="2" id="KW-1185">Reference proteome</keyword>
<evidence type="ECO:0000259" key="1">
    <source>
        <dbReference type="Pfam" id="PF00385"/>
    </source>
</evidence>
<proteinExistence type="predicted"/>
<dbReference type="Pfam" id="PF00385">
    <property type="entry name" value="Chromo"/>
    <property type="match status" value="1"/>
</dbReference>
<dbReference type="Gene3D" id="2.40.50.40">
    <property type="match status" value="1"/>
</dbReference>
<evidence type="ECO:0000313" key="3">
    <source>
        <dbReference type="WBParaSite" id="TCNE_0000419001-mRNA-1"/>
    </source>
</evidence>
<dbReference type="AlphaFoldDB" id="A0A183U6S0"/>
<feature type="domain" description="Chromo" evidence="1">
    <location>
        <begin position="1"/>
        <end position="21"/>
    </location>
</feature>
<organism evidence="2 3">
    <name type="scientific">Toxocara canis</name>
    <name type="common">Canine roundworm</name>
    <dbReference type="NCBI Taxonomy" id="6265"/>
    <lineage>
        <taxon>Eukaryota</taxon>
        <taxon>Metazoa</taxon>
        <taxon>Ecdysozoa</taxon>
        <taxon>Nematoda</taxon>
        <taxon>Chromadorea</taxon>
        <taxon>Rhabditida</taxon>
        <taxon>Spirurina</taxon>
        <taxon>Ascaridomorpha</taxon>
        <taxon>Ascaridoidea</taxon>
        <taxon>Toxocaridae</taxon>
        <taxon>Toxocara</taxon>
    </lineage>
</organism>
<dbReference type="SUPFAM" id="SSF54160">
    <property type="entry name" value="Chromo domain-like"/>
    <property type="match status" value="1"/>
</dbReference>
<dbReference type="InterPro" id="IPR023780">
    <property type="entry name" value="Chromo_domain"/>
</dbReference>
<accession>A0A183U6S0</accession>
<protein>
    <submittedName>
        <fullName evidence="3">Chromo domain-containing protein</fullName>
    </submittedName>
</protein>
<reference evidence="3" key="1">
    <citation type="submission" date="2016-06" db="UniProtKB">
        <authorList>
            <consortium name="WormBaseParasite"/>
        </authorList>
    </citation>
    <scope>IDENTIFICATION</scope>
</reference>
<dbReference type="Proteomes" id="UP000050794">
    <property type="component" value="Unassembled WGS sequence"/>
</dbReference>
<dbReference type="InterPro" id="IPR016197">
    <property type="entry name" value="Chromo-like_dom_sf"/>
</dbReference>